<dbReference type="Proteomes" id="UP000422108">
    <property type="component" value="Chromosome"/>
</dbReference>
<organism evidence="1 2">
    <name type="scientific">Desulfosarcina ovata subsp. ovata</name>
    <dbReference type="NCBI Taxonomy" id="2752305"/>
    <lineage>
        <taxon>Bacteria</taxon>
        <taxon>Pseudomonadati</taxon>
        <taxon>Thermodesulfobacteriota</taxon>
        <taxon>Desulfobacteria</taxon>
        <taxon>Desulfobacterales</taxon>
        <taxon>Desulfosarcinaceae</taxon>
        <taxon>Desulfosarcina</taxon>
    </lineage>
</organism>
<name>A0A5K8AGZ8_9BACT</name>
<dbReference type="EMBL" id="AP021879">
    <property type="protein sequence ID" value="BBO91756.1"/>
    <property type="molecule type" value="Genomic_DNA"/>
</dbReference>
<proteinExistence type="predicted"/>
<evidence type="ECO:0000313" key="1">
    <source>
        <dbReference type="EMBL" id="BBO91756.1"/>
    </source>
</evidence>
<reference evidence="1 2" key="1">
    <citation type="submission" date="2019-11" db="EMBL/GenBank/DDBJ databases">
        <title>Comparative genomics of hydrocarbon-degrading Desulfosarcina strains.</title>
        <authorList>
            <person name="Watanabe M."/>
            <person name="Kojima H."/>
            <person name="Fukui M."/>
        </authorList>
    </citation>
    <scope>NUCLEOTIDE SEQUENCE [LARGE SCALE GENOMIC DNA]</scope>
    <source>
        <strain evidence="2">oXyS1</strain>
    </source>
</reference>
<evidence type="ECO:0000313" key="2">
    <source>
        <dbReference type="Proteomes" id="UP000422108"/>
    </source>
</evidence>
<keyword evidence="2" id="KW-1185">Reference proteome</keyword>
<dbReference type="AlphaFoldDB" id="A0A5K8AGZ8"/>
<gene>
    <name evidence="1" type="ORF">DSCOOX_49360</name>
</gene>
<accession>A0A5K8AGZ8</accession>
<sequence>MGKARKTNIDYVQSGVAMRRRPELVGGGLVCSLGGWSEVKKMRLKEMDRIKGDERILGDSDFVLSVLSQATEQFERRYELKRHGYDISRVAKMAAPKNARMLEVYFATGMQAR</sequence>
<protein>
    <submittedName>
        <fullName evidence="1">Uncharacterized protein</fullName>
    </submittedName>
</protein>